<evidence type="ECO:0000313" key="3">
    <source>
        <dbReference type="Proteomes" id="UP001596250"/>
    </source>
</evidence>
<sequence>MVSRSLYRGVSLFLLIVLLAGCNSSPNQEIQETKQRTSPAEITLTPVDLFQGDAAKFRPFLGSMTGSFQLSYEGTKPNARLEMEVWENGHPSSMGFMGDLFSSEDGEPKKVEVIITADSVSTSKENKDLMIKMGAGSGVAAFTIPRDPKLTSEGILQYHEPHSFTADEPFYVWGIQATSSGMIQTADFSPESLKQLEWGLLFKLNFEE</sequence>
<comment type="caution">
    <text evidence="2">The sequence shown here is derived from an EMBL/GenBank/DDBJ whole genome shotgun (WGS) entry which is preliminary data.</text>
</comment>
<dbReference type="RefSeq" id="WP_379893933.1">
    <property type="nucleotide sequence ID" value="NZ_CBCSCT010000087.1"/>
</dbReference>
<reference evidence="3" key="1">
    <citation type="journal article" date="2019" name="Int. J. Syst. Evol. Microbiol.">
        <title>The Global Catalogue of Microorganisms (GCM) 10K type strain sequencing project: providing services to taxonomists for standard genome sequencing and annotation.</title>
        <authorList>
            <consortium name="The Broad Institute Genomics Platform"/>
            <consortium name="The Broad Institute Genome Sequencing Center for Infectious Disease"/>
            <person name="Wu L."/>
            <person name="Ma J."/>
        </authorList>
    </citation>
    <scope>NUCLEOTIDE SEQUENCE [LARGE SCALE GENOMIC DNA]</scope>
    <source>
        <strain evidence="3">CCM 8749</strain>
    </source>
</reference>
<keyword evidence="3" id="KW-1185">Reference proteome</keyword>
<name>A0ABW1INF6_9BACL</name>
<evidence type="ECO:0000313" key="2">
    <source>
        <dbReference type="EMBL" id="MFC5986614.1"/>
    </source>
</evidence>
<evidence type="ECO:0000256" key="1">
    <source>
        <dbReference type="SAM" id="SignalP"/>
    </source>
</evidence>
<accession>A0ABW1INF6</accession>
<keyword evidence="1" id="KW-0732">Signal</keyword>
<feature type="chain" id="PRO_5047265118" evidence="1">
    <location>
        <begin position="30"/>
        <end position="208"/>
    </location>
</feature>
<proteinExistence type="predicted"/>
<dbReference type="EMBL" id="JBHSQV010000122">
    <property type="protein sequence ID" value="MFC5986614.1"/>
    <property type="molecule type" value="Genomic_DNA"/>
</dbReference>
<organism evidence="2 3">
    <name type="scientific">Marinicrinis lubricantis</name>
    <dbReference type="NCBI Taxonomy" id="2086470"/>
    <lineage>
        <taxon>Bacteria</taxon>
        <taxon>Bacillati</taxon>
        <taxon>Bacillota</taxon>
        <taxon>Bacilli</taxon>
        <taxon>Bacillales</taxon>
        <taxon>Paenibacillaceae</taxon>
    </lineage>
</organism>
<dbReference type="Proteomes" id="UP001596250">
    <property type="component" value="Unassembled WGS sequence"/>
</dbReference>
<protein>
    <submittedName>
        <fullName evidence="2">Uncharacterized protein</fullName>
    </submittedName>
</protein>
<feature type="signal peptide" evidence="1">
    <location>
        <begin position="1"/>
        <end position="29"/>
    </location>
</feature>
<gene>
    <name evidence="2" type="ORF">ACFPXP_09310</name>
</gene>
<dbReference type="PROSITE" id="PS51257">
    <property type="entry name" value="PROKAR_LIPOPROTEIN"/>
    <property type="match status" value="1"/>
</dbReference>